<dbReference type="EMBL" id="MU854612">
    <property type="protein sequence ID" value="KAK4032414.1"/>
    <property type="molecule type" value="Genomic_DNA"/>
</dbReference>
<dbReference type="InterPro" id="IPR001394">
    <property type="entry name" value="Peptidase_C19_UCH"/>
</dbReference>
<feature type="region of interest" description="Disordered" evidence="1">
    <location>
        <begin position="570"/>
        <end position="596"/>
    </location>
</feature>
<sequence length="842" mass="95370">MSVSSEQYPAERLRRDGREIRLLTLLPGSGEEMIACTLRTASLENAESYEALSYEWGDSRPLRTILLNGRKFEIGDNLFQALRYLRPPSGNAARVLWIDALCINQSDFQERNHQVQQMADIYRQAHVVIAWIGLETEESREAFGFLQDPFVFGLRGRESESGADRKWQAVHKLCQRPYWRRVWIVQEICLAQRLIVKCGEGQIPWKYISELRTSRKHIWPHYLSRGEAAFLESTPVRLDRQRRTHQEEGGHGLWLLLEAFQDSLCKEIHDKVYGFLGLANDCGERGFPVDYSKSVFELYEDVIRLYHDRFQRKTAPHSPQLINLSEFLCRLLGPGLVAKHALPLSSHLPDPMVRITATSVMVIHRFLAGDGFVSPGVGEIHPIRNSRAALLCHVAIGRKATGTGRMVGTKMMFVAEPLTQLGGNVKGVAPEGTQLGDIVCTFVGSRVALIFRPTSATRRYPMDGPGYEVLEGQGSTLVGTLVGRAIFDSDFAQRQYNRSLNPDKTVEIDLTPPIEWRKDHAAWQDVLWPVTVSIDTTTLWLATRFEARFDANRLSKLGLFRSMISLLPREDLPPASDTEEAADTGTGGSGQANAQRPDEVLQKLPHKPQPRELALGPGRTGIANLGATGYLSATLQILYMLKPIRKAILRDESVRKSGTIGVALHNLFLHLQSSWLPASPLMLTQAMGWEEWQRHEARNMLEFFKEFTDLIYMKKLGEILHHTFLSLLAGKVETRLRHHGRSMIEQFLDIDASLRTTTATEINTLEDSLRDYCSEYEGIKTNFRHIPPVFLIHVKELVYNRDKGEMETIRTQFTYPRVLNLASVMNQSAENLPSDLVYQLHG</sequence>
<evidence type="ECO:0000256" key="1">
    <source>
        <dbReference type="SAM" id="MobiDB-lite"/>
    </source>
</evidence>
<accession>A0AAN6SLU9</accession>
<protein>
    <submittedName>
        <fullName evidence="3">Heterokaryon incompatibility protein-domain-containing protein</fullName>
    </submittedName>
</protein>
<evidence type="ECO:0000313" key="4">
    <source>
        <dbReference type="Proteomes" id="UP001303115"/>
    </source>
</evidence>
<dbReference type="Gene3D" id="3.90.70.10">
    <property type="entry name" value="Cysteine proteinases"/>
    <property type="match status" value="1"/>
</dbReference>
<dbReference type="GO" id="GO:0004843">
    <property type="term" value="F:cysteine-type deubiquitinase activity"/>
    <property type="evidence" value="ECO:0007669"/>
    <property type="project" value="InterPro"/>
</dbReference>
<dbReference type="PANTHER" id="PTHR24148:SF73">
    <property type="entry name" value="HET DOMAIN PROTEIN (AFU_ORTHOLOGUE AFUA_8G01020)"/>
    <property type="match status" value="1"/>
</dbReference>
<dbReference type="PROSITE" id="PS50235">
    <property type="entry name" value="USP_3"/>
    <property type="match status" value="1"/>
</dbReference>
<dbReference type="InterPro" id="IPR052895">
    <property type="entry name" value="HetReg/Transcr_Mod"/>
</dbReference>
<dbReference type="Pfam" id="PF06985">
    <property type="entry name" value="HET"/>
    <property type="match status" value="1"/>
</dbReference>
<evidence type="ECO:0000313" key="3">
    <source>
        <dbReference type="EMBL" id="KAK4032414.1"/>
    </source>
</evidence>
<dbReference type="PANTHER" id="PTHR24148">
    <property type="entry name" value="ANKYRIN REPEAT DOMAIN-CONTAINING PROTEIN 39 HOMOLOG-RELATED"/>
    <property type="match status" value="1"/>
</dbReference>
<gene>
    <name evidence="3" type="ORF">C8A01DRAFT_41136</name>
</gene>
<evidence type="ECO:0000259" key="2">
    <source>
        <dbReference type="PROSITE" id="PS50235"/>
    </source>
</evidence>
<dbReference type="InterPro" id="IPR010730">
    <property type="entry name" value="HET"/>
</dbReference>
<dbReference type="Proteomes" id="UP001303115">
    <property type="component" value="Unassembled WGS sequence"/>
</dbReference>
<dbReference type="AlphaFoldDB" id="A0AAN6SLU9"/>
<dbReference type="GO" id="GO:0016579">
    <property type="term" value="P:protein deubiquitination"/>
    <property type="evidence" value="ECO:0007669"/>
    <property type="project" value="InterPro"/>
</dbReference>
<dbReference type="InterPro" id="IPR028889">
    <property type="entry name" value="USP"/>
</dbReference>
<dbReference type="Pfam" id="PF00443">
    <property type="entry name" value="UCH"/>
    <property type="match status" value="1"/>
</dbReference>
<feature type="domain" description="USP" evidence="2">
    <location>
        <begin position="620"/>
        <end position="842"/>
    </location>
</feature>
<comment type="caution">
    <text evidence="3">The sequence shown here is derived from an EMBL/GenBank/DDBJ whole genome shotgun (WGS) entry which is preliminary data.</text>
</comment>
<name>A0AAN6SLU9_9PEZI</name>
<reference evidence="4" key="1">
    <citation type="journal article" date="2023" name="Mol. Phylogenet. Evol.">
        <title>Genome-scale phylogeny and comparative genomics of the fungal order Sordariales.</title>
        <authorList>
            <person name="Hensen N."/>
            <person name="Bonometti L."/>
            <person name="Westerberg I."/>
            <person name="Brannstrom I.O."/>
            <person name="Guillou S."/>
            <person name="Cros-Aarteil S."/>
            <person name="Calhoun S."/>
            <person name="Haridas S."/>
            <person name="Kuo A."/>
            <person name="Mondo S."/>
            <person name="Pangilinan J."/>
            <person name="Riley R."/>
            <person name="LaButti K."/>
            <person name="Andreopoulos B."/>
            <person name="Lipzen A."/>
            <person name="Chen C."/>
            <person name="Yan M."/>
            <person name="Daum C."/>
            <person name="Ng V."/>
            <person name="Clum A."/>
            <person name="Steindorff A."/>
            <person name="Ohm R.A."/>
            <person name="Martin F."/>
            <person name="Silar P."/>
            <person name="Natvig D.O."/>
            <person name="Lalanne C."/>
            <person name="Gautier V."/>
            <person name="Ament-Velasquez S.L."/>
            <person name="Kruys A."/>
            <person name="Hutchinson M.I."/>
            <person name="Powell A.J."/>
            <person name="Barry K."/>
            <person name="Miller A.N."/>
            <person name="Grigoriev I.V."/>
            <person name="Debuchy R."/>
            <person name="Gladieux P."/>
            <person name="Hiltunen Thoren M."/>
            <person name="Johannesson H."/>
        </authorList>
    </citation>
    <scope>NUCLEOTIDE SEQUENCE [LARGE SCALE GENOMIC DNA]</scope>
    <source>
        <strain evidence="4">CBS 284.82</strain>
    </source>
</reference>
<keyword evidence="4" id="KW-1185">Reference proteome</keyword>
<dbReference type="SUPFAM" id="SSF54001">
    <property type="entry name" value="Cysteine proteinases"/>
    <property type="match status" value="1"/>
</dbReference>
<proteinExistence type="predicted"/>
<organism evidence="3 4">
    <name type="scientific">Parachaetomium inaequale</name>
    <dbReference type="NCBI Taxonomy" id="2588326"/>
    <lineage>
        <taxon>Eukaryota</taxon>
        <taxon>Fungi</taxon>
        <taxon>Dikarya</taxon>
        <taxon>Ascomycota</taxon>
        <taxon>Pezizomycotina</taxon>
        <taxon>Sordariomycetes</taxon>
        <taxon>Sordariomycetidae</taxon>
        <taxon>Sordariales</taxon>
        <taxon>Chaetomiaceae</taxon>
        <taxon>Parachaetomium</taxon>
    </lineage>
</organism>
<dbReference type="InterPro" id="IPR038765">
    <property type="entry name" value="Papain-like_cys_pep_sf"/>
</dbReference>